<gene>
    <name evidence="2" type="ORF">CC1G_03828</name>
</gene>
<proteinExistence type="predicted"/>
<organism evidence="2 3">
    <name type="scientific">Coprinopsis cinerea (strain Okayama-7 / 130 / ATCC MYA-4618 / FGSC 9003)</name>
    <name type="common">Inky cap fungus</name>
    <name type="synonym">Hormographiella aspergillata</name>
    <dbReference type="NCBI Taxonomy" id="240176"/>
    <lineage>
        <taxon>Eukaryota</taxon>
        <taxon>Fungi</taxon>
        <taxon>Dikarya</taxon>
        <taxon>Basidiomycota</taxon>
        <taxon>Agaricomycotina</taxon>
        <taxon>Agaricomycetes</taxon>
        <taxon>Agaricomycetidae</taxon>
        <taxon>Agaricales</taxon>
        <taxon>Agaricineae</taxon>
        <taxon>Psathyrellaceae</taxon>
        <taxon>Coprinopsis</taxon>
    </lineage>
</organism>
<name>A8NGV6_COPC7</name>
<evidence type="ECO:0000313" key="3">
    <source>
        <dbReference type="Proteomes" id="UP000001861"/>
    </source>
</evidence>
<evidence type="ECO:0000256" key="1">
    <source>
        <dbReference type="SAM" id="MobiDB-lite"/>
    </source>
</evidence>
<dbReference type="VEuPathDB" id="FungiDB:CC1G_03828"/>
<feature type="region of interest" description="Disordered" evidence="1">
    <location>
        <begin position="96"/>
        <end position="173"/>
    </location>
</feature>
<feature type="compositionally biased region" description="Low complexity" evidence="1">
    <location>
        <begin position="99"/>
        <end position="112"/>
    </location>
</feature>
<accession>A8NGV6</accession>
<comment type="caution">
    <text evidence="2">The sequence shown here is derived from an EMBL/GenBank/DDBJ whole genome shotgun (WGS) entry which is preliminary data.</text>
</comment>
<dbReference type="AlphaFoldDB" id="A8NGV6"/>
<dbReference type="GeneID" id="6010109"/>
<dbReference type="RefSeq" id="XP_001833611.2">
    <property type="nucleotide sequence ID" value="XM_001833559.2"/>
</dbReference>
<protein>
    <submittedName>
        <fullName evidence="2">Uncharacterized protein</fullName>
    </submittedName>
</protein>
<dbReference type="Proteomes" id="UP000001861">
    <property type="component" value="Unassembled WGS sequence"/>
</dbReference>
<feature type="compositionally biased region" description="Pro residues" evidence="1">
    <location>
        <begin position="52"/>
        <end position="61"/>
    </location>
</feature>
<keyword evidence="3" id="KW-1185">Reference proteome</keyword>
<dbReference type="InParanoid" id="A8NGV6"/>
<reference evidence="2 3" key="1">
    <citation type="journal article" date="2010" name="Proc. Natl. Acad. Sci. U.S.A.">
        <title>Insights into evolution of multicellular fungi from the assembled chromosomes of the mushroom Coprinopsis cinerea (Coprinus cinereus).</title>
        <authorList>
            <person name="Stajich J.E."/>
            <person name="Wilke S.K."/>
            <person name="Ahren D."/>
            <person name="Au C.H."/>
            <person name="Birren B.W."/>
            <person name="Borodovsky M."/>
            <person name="Burns C."/>
            <person name="Canback B."/>
            <person name="Casselton L.A."/>
            <person name="Cheng C.K."/>
            <person name="Deng J."/>
            <person name="Dietrich F.S."/>
            <person name="Fargo D.C."/>
            <person name="Farman M.L."/>
            <person name="Gathman A.C."/>
            <person name="Goldberg J."/>
            <person name="Guigo R."/>
            <person name="Hoegger P.J."/>
            <person name="Hooker J.B."/>
            <person name="Huggins A."/>
            <person name="James T.Y."/>
            <person name="Kamada T."/>
            <person name="Kilaru S."/>
            <person name="Kodira C."/>
            <person name="Kues U."/>
            <person name="Kupfer D."/>
            <person name="Kwan H.S."/>
            <person name="Lomsadze A."/>
            <person name="Li W."/>
            <person name="Lilly W.W."/>
            <person name="Ma L.J."/>
            <person name="Mackey A.J."/>
            <person name="Manning G."/>
            <person name="Martin F."/>
            <person name="Muraguchi H."/>
            <person name="Natvig D.O."/>
            <person name="Palmerini H."/>
            <person name="Ramesh M.A."/>
            <person name="Rehmeyer C.J."/>
            <person name="Roe B.A."/>
            <person name="Shenoy N."/>
            <person name="Stanke M."/>
            <person name="Ter-Hovhannisyan V."/>
            <person name="Tunlid A."/>
            <person name="Velagapudi R."/>
            <person name="Vision T.J."/>
            <person name="Zeng Q."/>
            <person name="Zolan M.E."/>
            <person name="Pukkila P.J."/>
        </authorList>
    </citation>
    <scope>NUCLEOTIDE SEQUENCE [LARGE SCALE GENOMIC DNA]</scope>
    <source>
        <strain evidence="3">Okayama-7 / 130 / ATCC MYA-4618 / FGSC 9003</strain>
    </source>
</reference>
<sequence length="244" mass="26238">MSGSSLGLTPTPPAQRQTRSRSTSVLPTSTSSTPKHGMMPKQTRRNSLRIPIQPPDVPIPPSLLHSPYLHAPKFHGEEAPHLPSEEDEIWLQDTVPLGSSSSADSANCRSPSARNLNPLPITPPARANTVAGPRGGDPQVDHQAQINHLIGSPPSRGSGLPISTSHPDARNYYYNHNQGTGAPYISGPLPQSGSQNWRRTSAGYTTRPVPISPGSSRFDLPQSRSMFAAMPTTPSHYFDVPSIR</sequence>
<feature type="compositionally biased region" description="Polar residues" evidence="1">
    <location>
        <begin position="192"/>
        <end position="204"/>
    </location>
</feature>
<feature type="region of interest" description="Disordered" evidence="1">
    <location>
        <begin position="192"/>
        <end position="215"/>
    </location>
</feature>
<feature type="region of interest" description="Disordered" evidence="1">
    <location>
        <begin position="1"/>
        <end position="64"/>
    </location>
</feature>
<evidence type="ECO:0000313" key="2">
    <source>
        <dbReference type="EMBL" id="EAU88156.2"/>
    </source>
</evidence>
<feature type="compositionally biased region" description="Low complexity" evidence="1">
    <location>
        <begin position="20"/>
        <end position="34"/>
    </location>
</feature>
<dbReference type="OrthoDB" id="2675274at2759"/>
<dbReference type="EMBL" id="AACS02000002">
    <property type="protein sequence ID" value="EAU88156.2"/>
    <property type="molecule type" value="Genomic_DNA"/>
</dbReference>
<dbReference type="HOGENOM" id="CLU_1137935_0_0_1"/>
<dbReference type="KEGG" id="cci:CC1G_03828"/>